<feature type="compositionally biased region" description="Polar residues" evidence="1">
    <location>
        <begin position="289"/>
        <end position="300"/>
    </location>
</feature>
<gene>
    <name evidence="3" type="ORF">ACFFLI_05400</name>
</gene>
<feature type="chain" id="PRO_5046515712" evidence="2">
    <location>
        <begin position="22"/>
        <end position="395"/>
    </location>
</feature>
<evidence type="ECO:0000313" key="3">
    <source>
        <dbReference type="EMBL" id="MFB9769316.1"/>
    </source>
</evidence>
<feature type="signal peptide" evidence="2">
    <location>
        <begin position="1"/>
        <end position="21"/>
    </location>
</feature>
<evidence type="ECO:0000256" key="1">
    <source>
        <dbReference type="SAM" id="MobiDB-lite"/>
    </source>
</evidence>
<dbReference type="PROSITE" id="PS51257">
    <property type="entry name" value="PROKAR_LIPOPROTEIN"/>
    <property type="match status" value="1"/>
</dbReference>
<feature type="compositionally biased region" description="Low complexity" evidence="1">
    <location>
        <begin position="308"/>
        <end position="335"/>
    </location>
</feature>
<dbReference type="GO" id="GO:0004519">
    <property type="term" value="F:endonuclease activity"/>
    <property type="evidence" value="ECO:0007669"/>
    <property type="project" value="UniProtKB-KW"/>
</dbReference>
<keyword evidence="3" id="KW-0255">Endonuclease</keyword>
<name>A0ABV5WUT3_9LACO</name>
<reference evidence="3 4" key="1">
    <citation type="submission" date="2024-09" db="EMBL/GenBank/DDBJ databases">
        <authorList>
            <person name="Sun Q."/>
            <person name="Mori K."/>
        </authorList>
    </citation>
    <scope>NUCLEOTIDE SEQUENCE [LARGE SCALE GENOMIC DNA]</scope>
    <source>
        <strain evidence="3 4">TBRC 4576</strain>
    </source>
</reference>
<dbReference type="Proteomes" id="UP001589691">
    <property type="component" value="Unassembled WGS sequence"/>
</dbReference>
<dbReference type="InterPro" id="IPR044929">
    <property type="entry name" value="DNA/RNA_non-sp_Endonuclease_sf"/>
</dbReference>
<dbReference type="RefSeq" id="WP_137643248.1">
    <property type="nucleotide sequence ID" value="NZ_BJEA01000015.1"/>
</dbReference>
<protein>
    <submittedName>
        <fullName evidence="3">DNA/RNA non-specific endonuclease</fullName>
    </submittedName>
</protein>
<dbReference type="Gene3D" id="3.40.570.10">
    <property type="entry name" value="Extracellular Endonuclease, subunit A"/>
    <property type="match status" value="1"/>
</dbReference>
<feature type="region of interest" description="Disordered" evidence="1">
    <location>
        <begin position="289"/>
        <end position="348"/>
    </location>
</feature>
<evidence type="ECO:0000256" key="2">
    <source>
        <dbReference type="SAM" id="SignalP"/>
    </source>
</evidence>
<sequence length="395" mass="41971">MKKPMLAGLTLILSLTLSACGQSNETTKSSSTTDEETSAVSTAKSTKASSQKTSSSASQSSTSQASASSAAAPKVTSSQTELLTKLVSLTNNSSAGPTGNYYWQNGYAKFTGATLHAGQYRFTADKQGRPATAKAMLTYGQYEASRGSRQGTPITPDSWPAKNPIVAISYGYTGRTYHGYLYNKSHSIADSLLGKASYESTNNFTTGTRPQNVGADQNGGMRYAESQVERYWQNHPKTDAVVTYQTTPLYHGDETVPRGSVVDFQSSDHTLDMEVVVVNSAEGFKINYDNATNTKTSNGVAASDERSSSASSATSQAASSSQAPSQAQSSTETQAGDLQTDGKWTLAPAGKVFVSDSDRYYTRVTNPQNYALKTQAQAEQDGATRAKRGNGYAQP</sequence>
<feature type="compositionally biased region" description="Polar residues" evidence="1">
    <location>
        <begin position="366"/>
        <end position="378"/>
    </location>
</feature>
<keyword evidence="4" id="KW-1185">Reference proteome</keyword>
<proteinExistence type="predicted"/>
<feature type="region of interest" description="Disordered" evidence="1">
    <location>
        <begin position="366"/>
        <end position="395"/>
    </location>
</feature>
<feature type="region of interest" description="Disordered" evidence="1">
    <location>
        <begin position="21"/>
        <end position="74"/>
    </location>
</feature>
<keyword evidence="3" id="KW-0540">Nuclease</keyword>
<accession>A0ABV5WUT3</accession>
<evidence type="ECO:0000313" key="4">
    <source>
        <dbReference type="Proteomes" id="UP001589691"/>
    </source>
</evidence>
<dbReference type="EMBL" id="JBHLZY010000011">
    <property type="protein sequence ID" value="MFB9769316.1"/>
    <property type="molecule type" value="Genomic_DNA"/>
</dbReference>
<keyword evidence="2" id="KW-0732">Signal</keyword>
<organism evidence="3 4">
    <name type="scientific">Lactiplantibacillus modestisalitolerans</name>
    <dbReference type="NCBI Taxonomy" id="1457219"/>
    <lineage>
        <taxon>Bacteria</taxon>
        <taxon>Bacillati</taxon>
        <taxon>Bacillota</taxon>
        <taxon>Bacilli</taxon>
        <taxon>Lactobacillales</taxon>
        <taxon>Lactobacillaceae</taxon>
        <taxon>Lactiplantibacillus</taxon>
    </lineage>
</organism>
<comment type="caution">
    <text evidence="3">The sequence shown here is derived from an EMBL/GenBank/DDBJ whole genome shotgun (WGS) entry which is preliminary data.</text>
</comment>
<keyword evidence="3" id="KW-0378">Hydrolase</keyword>